<reference evidence="1 2" key="1">
    <citation type="submission" date="2021-06" db="EMBL/GenBank/DDBJ databases">
        <authorList>
            <person name="Sun Q."/>
            <person name="Li D."/>
        </authorList>
    </citation>
    <scope>NUCLEOTIDE SEQUENCE [LARGE SCALE GENOMIC DNA]</scope>
    <source>
        <strain evidence="1 2">MSJ-11</strain>
    </source>
</reference>
<dbReference type="EMBL" id="JAHLQF010000005">
    <property type="protein sequence ID" value="MBU5486388.1"/>
    <property type="molecule type" value="Genomic_DNA"/>
</dbReference>
<comment type="caution">
    <text evidence="1">The sequence shown here is derived from an EMBL/GenBank/DDBJ whole genome shotgun (WGS) entry which is preliminary data.</text>
</comment>
<organism evidence="1 2">
    <name type="scientific">Clostridium mobile</name>
    <dbReference type="NCBI Taxonomy" id="2841512"/>
    <lineage>
        <taxon>Bacteria</taxon>
        <taxon>Bacillati</taxon>
        <taxon>Bacillota</taxon>
        <taxon>Clostridia</taxon>
        <taxon>Eubacteriales</taxon>
        <taxon>Clostridiaceae</taxon>
        <taxon>Clostridium</taxon>
    </lineage>
</organism>
<accession>A0ABS6EMW9</accession>
<name>A0ABS6EMW9_9CLOT</name>
<dbReference type="Proteomes" id="UP000726170">
    <property type="component" value="Unassembled WGS sequence"/>
</dbReference>
<gene>
    <name evidence="1" type="ORF">KQI86_18980</name>
</gene>
<proteinExistence type="predicted"/>
<protein>
    <submittedName>
        <fullName evidence="1">Uncharacterized protein</fullName>
    </submittedName>
</protein>
<evidence type="ECO:0000313" key="2">
    <source>
        <dbReference type="Proteomes" id="UP000726170"/>
    </source>
</evidence>
<sequence length="50" mass="5844">MNFIKIYGYNASLEYTPTILVNMKGIDSSYSRYFSSTKQIDHTINYLNNL</sequence>
<keyword evidence="2" id="KW-1185">Reference proteome</keyword>
<dbReference type="RefSeq" id="WP_216440990.1">
    <property type="nucleotide sequence ID" value="NZ_JAHLQF010000005.1"/>
</dbReference>
<evidence type="ECO:0000313" key="1">
    <source>
        <dbReference type="EMBL" id="MBU5486388.1"/>
    </source>
</evidence>